<dbReference type="InterPro" id="IPR050312">
    <property type="entry name" value="IolE/XylAMocC-like"/>
</dbReference>
<keyword evidence="4" id="KW-1185">Reference proteome</keyword>
<dbReference type="InterPro" id="IPR013022">
    <property type="entry name" value="Xyl_isomerase-like_TIM-brl"/>
</dbReference>
<dbReference type="PANTHER" id="PTHR12110:SF53">
    <property type="entry name" value="BLR5974 PROTEIN"/>
    <property type="match status" value="1"/>
</dbReference>
<dbReference type="InterPro" id="IPR006311">
    <property type="entry name" value="TAT_signal"/>
</dbReference>
<dbReference type="RefSeq" id="WP_013630762.1">
    <property type="nucleotide sequence ID" value="NC_015174.1"/>
</dbReference>
<dbReference type="HOGENOM" id="CLU_050006_6_2_0"/>
<proteinExistence type="predicted"/>
<evidence type="ECO:0000256" key="1">
    <source>
        <dbReference type="SAM" id="SignalP"/>
    </source>
</evidence>
<feature type="chain" id="PRO_5003257115" evidence="1">
    <location>
        <begin position="23"/>
        <end position="314"/>
    </location>
</feature>
<feature type="signal peptide" evidence="1">
    <location>
        <begin position="1"/>
        <end position="22"/>
    </location>
</feature>
<dbReference type="GO" id="GO:0016853">
    <property type="term" value="F:isomerase activity"/>
    <property type="evidence" value="ECO:0007669"/>
    <property type="project" value="UniProtKB-KW"/>
</dbReference>
<keyword evidence="1" id="KW-0732">Signal</keyword>
<dbReference type="Proteomes" id="UP000006860">
    <property type="component" value="Chromosome"/>
</dbReference>
<dbReference type="AlphaFoldDB" id="F0SLF1"/>
<dbReference type="STRING" id="756272.Plabr_4485"/>
<organism evidence="3 4">
    <name type="scientific">Rubinisphaera brasiliensis (strain ATCC 49424 / DSM 5305 / JCM 21570 / IAM 15109 / NBRC 103401 / IFAM 1448)</name>
    <name type="common">Planctomyces brasiliensis</name>
    <dbReference type="NCBI Taxonomy" id="756272"/>
    <lineage>
        <taxon>Bacteria</taxon>
        <taxon>Pseudomonadati</taxon>
        <taxon>Planctomycetota</taxon>
        <taxon>Planctomycetia</taxon>
        <taxon>Planctomycetales</taxon>
        <taxon>Planctomycetaceae</taxon>
        <taxon>Rubinisphaera</taxon>
    </lineage>
</organism>
<keyword evidence="3" id="KW-0413">Isomerase</keyword>
<evidence type="ECO:0000313" key="4">
    <source>
        <dbReference type="Proteomes" id="UP000006860"/>
    </source>
</evidence>
<protein>
    <submittedName>
        <fullName evidence="3">Xylose isomerase domain-containing protein TIM barrel</fullName>
    </submittedName>
</protein>
<accession>F0SLF1</accession>
<dbReference type="PANTHER" id="PTHR12110">
    <property type="entry name" value="HYDROXYPYRUVATE ISOMERASE"/>
    <property type="match status" value="1"/>
</dbReference>
<dbReference type="PROSITE" id="PS51318">
    <property type="entry name" value="TAT"/>
    <property type="match status" value="1"/>
</dbReference>
<dbReference type="Gene3D" id="3.20.20.150">
    <property type="entry name" value="Divalent-metal-dependent TIM barrel enzymes"/>
    <property type="match status" value="1"/>
</dbReference>
<dbReference type="KEGG" id="pbs:Plabr_4485"/>
<dbReference type="OrthoDB" id="9810637at2"/>
<sequence length="314" mass="35330">MTISRRRFLQASSAAFASLSLAQFPTLTLAKVNPEDYPVSLAQWSLHRTIRSGKLDNLDFAKTAKEEFGISGLEYVNQFFKDKAKDKKYLGEMKQRANDHGVKSLLIMIDGEGRLGDPNDAKRKQAVENHHKWVEAAKFLGCHSIRVNAASGGTYEEQIKLAADGLQQLTEFAAPMGINVIVENHGGLSSNGEWLASVIKKVDHKNCGTLPDFGNFAINRNEGEWYDRYKGVKELMPYAKAVSFKTHDFVDDRPFVTVDNRWDKETDIVKMMQIVVDAGYKGYIGIEYEGHELDEYAGIRRSKEMLDQTLAKLS</sequence>
<reference evidence="4" key="1">
    <citation type="submission" date="2011-02" db="EMBL/GenBank/DDBJ databases">
        <title>The complete genome of Planctomyces brasiliensis DSM 5305.</title>
        <authorList>
            <person name="Lucas S."/>
            <person name="Copeland A."/>
            <person name="Lapidus A."/>
            <person name="Bruce D."/>
            <person name="Goodwin L."/>
            <person name="Pitluck S."/>
            <person name="Kyrpides N."/>
            <person name="Mavromatis K."/>
            <person name="Pagani I."/>
            <person name="Ivanova N."/>
            <person name="Ovchinnikova G."/>
            <person name="Lu M."/>
            <person name="Detter J.C."/>
            <person name="Han C."/>
            <person name="Land M."/>
            <person name="Hauser L."/>
            <person name="Markowitz V."/>
            <person name="Cheng J.-F."/>
            <person name="Hugenholtz P."/>
            <person name="Woyke T."/>
            <person name="Wu D."/>
            <person name="Tindall B."/>
            <person name="Pomrenke H.G."/>
            <person name="Brambilla E."/>
            <person name="Klenk H.-P."/>
            <person name="Eisen J.A."/>
        </authorList>
    </citation>
    <scope>NUCLEOTIDE SEQUENCE [LARGE SCALE GENOMIC DNA]</scope>
    <source>
        <strain evidence="4">ATCC 49424 / DSM 5305 / JCM 21570 / NBRC 103401 / IFAM 1448</strain>
    </source>
</reference>
<name>F0SLF1_RUBBR</name>
<feature type="domain" description="Xylose isomerase-like TIM barrel" evidence="2">
    <location>
        <begin position="67"/>
        <end position="307"/>
    </location>
</feature>
<dbReference type="InterPro" id="IPR036237">
    <property type="entry name" value="Xyl_isomerase-like_sf"/>
</dbReference>
<dbReference type="EMBL" id="CP002546">
    <property type="protein sequence ID" value="ADY62057.1"/>
    <property type="molecule type" value="Genomic_DNA"/>
</dbReference>
<gene>
    <name evidence="3" type="ordered locus">Plabr_4485</name>
</gene>
<evidence type="ECO:0000259" key="2">
    <source>
        <dbReference type="Pfam" id="PF01261"/>
    </source>
</evidence>
<dbReference type="eggNOG" id="COG3622">
    <property type="taxonomic scope" value="Bacteria"/>
</dbReference>
<evidence type="ECO:0000313" key="3">
    <source>
        <dbReference type="EMBL" id="ADY62057.1"/>
    </source>
</evidence>
<dbReference type="SUPFAM" id="SSF51658">
    <property type="entry name" value="Xylose isomerase-like"/>
    <property type="match status" value="1"/>
</dbReference>
<dbReference type="Pfam" id="PF01261">
    <property type="entry name" value="AP_endonuc_2"/>
    <property type="match status" value="1"/>
</dbReference>